<organism evidence="1 2">
    <name type="scientific">Opisthorchis viverrini</name>
    <name type="common">Southeast Asian liver fluke</name>
    <dbReference type="NCBI Taxonomy" id="6198"/>
    <lineage>
        <taxon>Eukaryota</taxon>
        <taxon>Metazoa</taxon>
        <taxon>Spiralia</taxon>
        <taxon>Lophotrochozoa</taxon>
        <taxon>Platyhelminthes</taxon>
        <taxon>Trematoda</taxon>
        <taxon>Digenea</taxon>
        <taxon>Opisthorchiida</taxon>
        <taxon>Opisthorchiata</taxon>
        <taxon>Opisthorchiidae</taxon>
        <taxon>Opisthorchis</taxon>
    </lineage>
</organism>
<evidence type="ECO:0000313" key="1">
    <source>
        <dbReference type="EMBL" id="KER25834.1"/>
    </source>
</evidence>
<keyword evidence="2" id="KW-1185">Reference proteome</keyword>
<accession>A0A075AD44</accession>
<protein>
    <recommendedName>
        <fullName evidence="3">Trematode Eggshell Synthesis</fullName>
    </recommendedName>
</protein>
<dbReference type="AlphaFoldDB" id="A0A075AD44"/>
<dbReference type="KEGG" id="ovi:T265_06805"/>
<dbReference type="EMBL" id="KL596765">
    <property type="protein sequence ID" value="KER25834.1"/>
    <property type="molecule type" value="Genomic_DNA"/>
</dbReference>
<sequence>MALAAMIAKPVVGRRGVFSNLMSSALQYNGGVFVISVELLIMKRPVAKATDLSSIPEVPATLVDGYGRGQRAKVGRFYRGAYEDATGADVSSYDYNLRGGLSAHGDSVYDGTSVEHDQEAEAGYYTQGGSFFTHGKAEDNTDHGLDSYLKAKGKFYGTGYEDESSEYQTVTKFRSGGAQNGYSKKKHYNQYESYGQAKKTGDKKLKSNFDLYGKLKAQGKFNGYGKSDIFSKFDKYAEYGQEGKTKGTADKDVYGKLKGRSKYDAYGKLSGYGSGNDYSKYGSHGDYDKLGNLGEYYGY</sequence>
<dbReference type="GeneID" id="20320984"/>
<dbReference type="RefSeq" id="XP_009170434.1">
    <property type="nucleotide sequence ID" value="XM_009172170.1"/>
</dbReference>
<name>A0A075AD44_OPIVI</name>
<reference evidence="1 2" key="1">
    <citation type="submission" date="2013-11" db="EMBL/GenBank/DDBJ databases">
        <title>Opisthorchis viverrini - life in the bile duct.</title>
        <authorList>
            <person name="Young N.D."/>
            <person name="Nagarajan N."/>
            <person name="Lin S.J."/>
            <person name="Korhonen P.K."/>
            <person name="Jex A.R."/>
            <person name="Hall R.S."/>
            <person name="Safavi-Hemami H."/>
            <person name="Kaewkong W."/>
            <person name="Bertrand D."/>
            <person name="Gao S."/>
            <person name="Seet Q."/>
            <person name="Wongkham S."/>
            <person name="Teh B.T."/>
            <person name="Wongkham C."/>
            <person name="Intapan P.M."/>
            <person name="Maleewong W."/>
            <person name="Yang X."/>
            <person name="Hu M."/>
            <person name="Wang Z."/>
            <person name="Hofmann A."/>
            <person name="Sternberg P.W."/>
            <person name="Tan P."/>
            <person name="Wang J."/>
            <person name="Gasser R.B."/>
        </authorList>
    </citation>
    <scope>NUCLEOTIDE SEQUENCE [LARGE SCALE GENOMIC DNA]</scope>
</reference>
<dbReference type="OrthoDB" id="6243337at2759"/>
<dbReference type="Proteomes" id="UP000054324">
    <property type="component" value="Unassembled WGS sequence"/>
</dbReference>
<proteinExistence type="predicted"/>
<gene>
    <name evidence="1" type="ORF">T265_06805</name>
</gene>
<evidence type="ECO:0008006" key="3">
    <source>
        <dbReference type="Google" id="ProtNLM"/>
    </source>
</evidence>
<evidence type="ECO:0000313" key="2">
    <source>
        <dbReference type="Proteomes" id="UP000054324"/>
    </source>
</evidence>
<dbReference type="CTD" id="20320984"/>